<evidence type="ECO:0000313" key="4">
    <source>
        <dbReference type="Proteomes" id="UP000265703"/>
    </source>
</evidence>
<dbReference type="SUPFAM" id="SSF53756">
    <property type="entry name" value="UDP-Glycosyltransferase/glycogen phosphorylase"/>
    <property type="match status" value="1"/>
</dbReference>
<evidence type="ECO:0000259" key="2">
    <source>
        <dbReference type="Pfam" id="PF00534"/>
    </source>
</evidence>
<protein>
    <submittedName>
        <fullName evidence="3">Glycosyltransferase Family 4 protein</fullName>
    </submittedName>
</protein>
<reference evidence="3 4" key="1">
    <citation type="submission" date="2018-06" db="EMBL/GenBank/DDBJ databases">
        <title>Comparative genomics reveals the genomic features of Rhizophagus irregularis, R. cerebriforme, R. diaphanum and Gigaspora rosea, and their symbiotic lifestyle signature.</title>
        <authorList>
            <person name="Morin E."/>
            <person name="San Clemente H."/>
            <person name="Chen E.C.H."/>
            <person name="De La Providencia I."/>
            <person name="Hainaut M."/>
            <person name="Kuo A."/>
            <person name="Kohler A."/>
            <person name="Murat C."/>
            <person name="Tang N."/>
            <person name="Roy S."/>
            <person name="Loubradou J."/>
            <person name="Henrissat B."/>
            <person name="Grigoriev I.V."/>
            <person name="Corradi N."/>
            <person name="Roux C."/>
            <person name="Martin F.M."/>
        </authorList>
    </citation>
    <scope>NUCLEOTIDE SEQUENCE [LARGE SCALE GENOMIC DNA]</scope>
    <source>
        <strain evidence="3 4">DAOM 227022</strain>
    </source>
</reference>
<feature type="domain" description="Glycosyl transferase family 1" evidence="2">
    <location>
        <begin position="57"/>
        <end position="143"/>
    </location>
</feature>
<evidence type="ECO:0000256" key="1">
    <source>
        <dbReference type="ARBA" id="ARBA00022676"/>
    </source>
</evidence>
<evidence type="ECO:0000313" key="3">
    <source>
        <dbReference type="EMBL" id="RIA78971.1"/>
    </source>
</evidence>
<keyword evidence="3" id="KW-0808">Transferase</keyword>
<dbReference type="Proteomes" id="UP000265703">
    <property type="component" value="Unassembled WGS sequence"/>
</dbReference>
<dbReference type="InterPro" id="IPR001296">
    <property type="entry name" value="Glyco_trans_1"/>
</dbReference>
<dbReference type="AlphaFoldDB" id="A0A397S8B2"/>
<dbReference type="GO" id="GO:0016757">
    <property type="term" value="F:glycosyltransferase activity"/>
    <property type="evidence" value="ECO:0007669"/>
    <property type="project" value="UniProtKB-KW"/>
</dbReference>
<organism evidence="3 4">
    <name type="scientific">Glomus cerebriforme</name>
    <dbReference type="NCBI Taxonomy" id="658196"/>
    <lineage>
        <taxon>Eukaryota</taxon>
        <taxon>Fungi</taxon>
        <taxon>Fungi incertae sedis</taxon>
        <taxon>Mucoromycota</taxon>
        <taxon>Glomeromycotina</taxon>
        <taxon>Glomeromycetes</taxon>
        <taxon>Glomerales</taxon>
        <taxon>Glomeraceae</taxon>
        <taxon>Glomus</taxon>
    </lineage>
</organism>
<accession>A0A397S8B2</accession>
<dbReference type="EMBL" id="QKYT01001743">
    <property type="protein sequence ID" value="RIA78971.1"/>
    <property type="molecule type" value="Genomic_DNA"/>
</dbReference>
<keyword evidence="1" id="KW-0328">Glycosyltransferase</keyword>
<gene>
    <name evidence="3" type="ORF">C1645_841920</name>
</gene>
<dbReference type="Gene3D" id="3.40.50.2000">
    <property type="entry name" value="Glycogen Phosphorylase B"/>
    <property type="match status" value="1"/>
</dbReference>
<sequence length="373" mass="42058">MQKGRKLRVLVEGPISEPIKRIYETLGLLKCIDGIETWLVSSVEGELRGVYPDLSLFSVPWSAMPSIYKSCHCLIKNSKTEGFPLPVMEMMASGGVPIVNKLGYEEGLIENRLDGIILNEITPDGLTESLAFIGANYEQMSRRAQEKIRRYSWGDHASRLEKIIESAVAASSPKNKTMKIFTTPNPESAAERWVWQGAKPSRSASYNRNNLLVGWIAQQDGGDIYSARLSNGDNVIDITPNHHRPDVETFFGKSGIYGFEYFLSSFDQQDNWSIEYKISQDSKSESLPIKLIPGQYDSRNARVYIESSIEDARTVIDFGKTPNLKEVFIKFKQPSQVWINGDSHFIVSLFETSGVIMFEADACHFAIERYRSV</sequence>
<proteinExistence type="predicted"/>
<dbReference type="Pfam" id="PF00534">
    <property type="entry name" value="Glycos_transf_1"/>
    <property type="match status" value="1"/>
</dbReference>
<name>A0A397S8B2_9GLOM</name>
<keyword evidence="4" id="KW-1185">Reference proteome</keyword>
<comment type="caution">
    <text evidence="3">The sequence shown here is derived from an EMBL/GenBank/DDBJ whole genome shotgun (WGS) entry which is preliminary data.</text>
</comment>